<gene>
    <name evidence="1" type="ORF">GCM10023320_67980</name>
</gene>
<reference evidence="2" key="1">
    <citation type="journal article" date="2019" name="Int. J. Syst. Evol. Microbiol.">
        <title>The Global Catalogue of Microorganisms (GCM) 10K type strain sequencing project: providing services to taxonomists for standard genome sequencing and annotation.</title>
        <authorList>
            <consortium name="The Broad Institute Genomics Platform"/>
            <consortium name="The Broad Institute Genome Sequencing Center for Infectious Disease"/>
            <person name="Wu L."/>
            <person name="Ma J."/>
        </authorList>
    </citation>
    <scope>NUCLEOTIDE SEQUENCE [LARGE SCALE GENOMIC DNA]</scope>
    <source>
        <strain evidence="2">JCM 18302</strain>
    </source>
</reference>
<keyword evidence="2" id="KW-1185">Reference proteome</keyword>
<accession>A0ABP9NY91</accession>
<name>A0ABP9NY91_9PSEU</name>
<dbReference type="EMBL" id="BAABJO010000035">
    <property type="protein sequence ID" value="GAA5136626.1"/>
    <property type="molecule type" value="Genomic_DNA"/>
</dbReference>
<dbReference type="RefSeq" id="WP_345610866.1">
    <property type="nucleotide sequence ID" value="NZ_BAABJO010000035.1"/>
</dbReference>
<dbReference type="Proteomes" id="UP001500804">
    <property type="component" value="Unassembled WGS sequence"/>
</dbReference>
<proteinExistence type="predicted"/>
<sequence length="75" mass="8157">MPRNAALLSRAALGCRAASLGSIGLCVGLWLRAKTVDQDERGNAERRALFVGLWPPMLWMFGDTADAVARRSADR</sequence>
<evidence type="ECO:0000313" key="2">
    <source>
        <dbReference type="Proteomes" id="UP001500804"/>
    </source>
</evidence>
<comment type="caution">
    <text evidence="1">The sequence shown here is derived from an EMBL/GenBank/DDBJ whole genome shotgun (WGS) entry which is preliminary data.</text>
</comment>
<protein>
    <submittedName>
        <fullName evidence="1">Uncharacterized protein</fullName>
    </submittedName>
</protein>
<organism evidence="1 2">
    <name type="scientific">Pseudonocardia adelaidensis</name>
    <dbReference type="NCBI Taxonomy" id="648754"/>
    <lineage>
        <taxon>Bacteria</taxon>
        <taxon>Bacillati</taxon>
        <taxon>Actinomycetota</taxon>
        <taxon>Actinomycetes</taxon>
        <taxon>Pseudonocardiales</taxon>
        <taxon>Pseudonocardiaceae</taxon>
        <taxon>Pseudonocardia</taxon>
    </lineage>
</organism>
<evidence type="ECO:0000313" key="1">
    <source>
        <dbReference type="EMBL" id="GAA5136626.1"/>
    </source>
</evidence>